<dbReference type="Ensembl" id="ENSCMIT00000000152.1">
    <property type="protein sequence ID" value="ENSCMIP00000000127.1"/>
    <property type="gene ID" value="ENSCMIG00000000105.1"/>
</dbReference>
<sequence length="95" mass="11132">KNMASTLPTFRFRKFLFIHTLISSKRIFQWMVLVSSYWSAPSSCGVVPPNWYWSLVSLLYRTVPDPLLNTRNQTNKQTQKQTRKHTATHPNARAH</sequence>
<feature type="compositionally biased region" description="Basic residues" evidence="1">
    <location>
        <begin position="81"/>
        <end position="95"/>
    </location>
</feature>
<name>A0A4W3GBL5_CALMI</name>
<evidence type="ECO:0000256" key="1">
    <source>
        <dbReference type="SAM" id="MobiDB-lite"/>
    </source>
</evidence>
<organism evidence="2 3">
    <name type="scientific">Callorhinchus milii</name>
    <name type="common">Ghost shark</name>
    <dbReference type="NCBI Taxonomy" id="7868"/>
    <lineage>
        <taxon>Eukaryota</taxon>
        <taxon>Metazoa</taxon>
        <taxon>Chordata</taxon>
        <taxon>Craniata</taxon>
        <taxon>Vertebrata</taxon>
        <taxon>Chondrichthyes</taxon>
        <taxon>Holocephali</taxon>
        <taxon>Chimaeriformes</taxon>
        <taxon>Callorhinchidae</taxon>
        <taxon>Callorhinchus</taxon>
    </lineage>
</organism>
<accession>A0A4W3GBL5</accession>
<dbReference type="Proteomes" id="UP000314986">
    <property type="component" value="Unassembled WGS sequence"/>
</dbReference>
<evidence type="ECO:0000313" key="3">
    <source>
        <dbReference type="Proteomes" id="UP000314986"/>
    </source>
</evidence>
<proteinExistence type="predicted"/>
<protein>
    <submittedName>
        <fullName evidence="2">Uncharacterized protein</fullName>
    </submittedName>
</protein>
<dbReference type="AlphaFoldDB" id="A0A4W3GBL5"/>
<evidence type="ECO:0000313" key="2">
    <source>
        <dbReference type="Ensembl" id="ENSCMIP00000000127.1"/>
    </source>
</evidence>
<reference evidence="3" key="3">
    <citation type="journal article" date="2014" name="Nature">
        <title>Elephant shark genome provides unique insights into gnathostome evolution.</title>
        <authorList>
            <consortium name="International Elephant Shark Genome Sequencing Consortium"/>
            <person name="Venkatesh B."/>
            <person name="Lee A.P."/>
            <person name="Ravi V."/>
            <person name="Maurya A.K."/>
            <person name="Lian M.M."/>
            <person name="Swann J.B."/>
            <person name="Ohta Y."/>
            <person name="Flajnik M.F."/>
            <person name="Sutoh Y."/>
            <person name="Kasahara M."/>
            <person name="Hoon S."/>
            <person name="Gangu V."/>
            <person name="Roy S.W."/>
            <person name="Irimia M."/>
            <person name="Korzh V."/>
            <person name="Kondrychyn I."/>
            <person name="Lim Z.W."/>
            <person name="Tay B.H."/>
            <person name="Tohari S."/>
            <person name="Kong K.W."/>
            <person name="Ho S."/>
            <person name="Lorente-Galdos B."/>
            <person name="Quilez J."/>
            <person name="Marques-Bonet T."/>
            <person name="Raney B.J."/>
            <person name="Ingham P.W."/>
            <person name="Tay A."/>
            <person name="Hillier L.W."/>
            <person name="Minx P."/>
            <person name="Boehm T."/>
            <person name="Wilson R.K."/>
            <person name="Brenner S."/>
            <person name="Warren W.C."/>
        </authorList>
    </citation>
    <scope>NUCLEOTIDE SEQUENCE [LARGE SCALE GENOMIC DNA]</scope>
</reference>
<reference evidence="3" key="2">
    <citation type="journal article" date="2007" name="PLoS Biol.">
        <title>Survey sequencing and comparative analysis of the elephant shark (Callorhinchus milii) genome.</title>
        <authorList>
            <person name="Venkatesh B."/>
            <person name="Kirkness E.F."/>
            <person name="Loh Y.H."/>
            <person name="Halpern A.L."/>
            <person name="Lee A.P."/>
            <person name="Johnson J."/>
            <person name="Dandona N."/>
            <person name="Viswanathan L.D."/>
            <person name="Tay A."/>
            <person name="Venter J.C."/>
            <person name="Strausberg R.L."/>
            <person name="Brenner S."/>
        </authorList>
    </citation>
    <scope>NUCLEOTIDE SEQUENCE [LARGE SCALE GENOMIC DNA]</scope>
</reference>
<dbReference type="InParanoid" id="A0A4W3GBL5"/>
<reference evidence="3" key="1">
    <citation type="journal article" date="2006" name="Science">
        <title>Ancient noncoding elements conserved in the human genome.</title>
        <authorList>
            <person name="Venkatesh B."/>
            <person name="Kirkness E.F."/>
            <person name="Loh Y.H."/>
            <person name="Halpern A.L."/>
            <person name="Lee A.P."/>
            <person name="Johnson J."/>
            <person name="Dandona N."/>
            <person name="Viswanathan L.D."/>
            <person name="Tay A."/>
            <person name="Venter J.C."/>
            <person name="Strausberg R.L."/>
            <person name="Brenner S."/>
        </authorList>
    </citation>
    <scope>NUCLEOTIDE SEQUENCE [LARGE SCALE GENOMIC DNA]</scope>
</reference>
<reference evidence="2" key="5">
    <citation type="submission" date="2025-09" db="UniProtKB">
        <authorList>
            <consortium name="Ensembl"/>
        </authorList>
    </citation>
    <scope>IDENTIFICATION</scope>
</reference>
<reference evidence="2" key="4">
    <citation type="submission" date="2025-08" db="UniProtKB">
        <authorList>
            <consortium name="Ensembl"/>
        </authorList>
    </citation>
    <scope>IDENTIFICATION</scope>
</reference>
<keyword evidence="3" id="KW-1185">Reference proteome</keyword>
<feature type="region of interest" description="Disordered" evidence="1">
    <location>
        <begin position="67"/>
        <end position="95"/>
    </location>
</feature>
<feature type="compositionally biased region" description="Low complexity" evidence="1">
    <location>
        <begin position="69"/>
        <end position="80"/>
    </location>
</feature>